<dbReference type="Gene3D" id="3.30.450.20">
    <property type="entry name" value="PAS domain"/>
    <property type="match status" value="7"/>
</dbReference>
<dbReference type="PROSITE" id="PS50113">
    <property type="entry name" value="PAC"/>
    <property type="match status" value="2"/>
</dbReference>
<dbReference type="InterPro" id="IPR052155">
    <property type="entry name" value="Biofilm_reg_signaling"/>
</dbReference>
<reference evidence="5" key="1">
    <citation type="journal article" date="2019" name="Int. J. Syst. Evol. Microbiol.">
        <title>The Global Catalogue of Microorganisms (GCM) 10K type strain sequencing project: providing services to taxonomists for standard genome sequencing and annotation.</title>
        <authorList>
            <consortium name="The Broad Institute Genomics Platform"/>
            <consortium name="The Broad Institute Genome Sequencing Center for Infectious Disease"/>
            <person name="Wu L."/>
            <person name="Ma J."/>
        </authorList>
    </citation>
    <scope>NUCLEOTIDE SEQUENCE [LARGE SCALE GENOMIC DNA]</scope>
    <source>
        <strain evidence="5">CGMCC 1.12990</strain>
    </source>
</reference>
<feature type="domain" description="PAC" evidence="3">
    <location>
        <begin position="796"/>
        <end position="849"/>
    </location>
</feature>
<sequence length="910" mass="101606">MLSDSFASIPIAEPDTLLRDLLAVSLTGVNLLSPLYGPSGELDDFTLDYLNPAAQRITGKPERPEGTARTVFPDIFTNGVFDFYRRVYETGEAGRYELYYRANGYDHCFRLAARRSGERLIVSFTDTADQDQTAAEMALRQSQAAEQAARAEVERQRQRFYDLLMQLPAHVAVHEGPDQAFTLVNPYYQRLAAGRDLLGQPIRDAWPELVSQGILPVLDQVYQTGEPFIGTELPFLVNFTRAGQPQQLYFNAFFLPLRDSQGQVTGVLDFSYNVTEQVLARRQLEQLNQELEARVQARTQEAQAARAEAEAQQTELQRVFEQAPVAIAIVRGPDFTVELANPVMEALWGRPLAQVIGRPHFDALPDAREQGLEQIFTRVLHTGEPFTAVEMPVALARGPAGQLVQGYFNCTWHPLRDGQGHTTGLILVGVEVTAQVRARQQAEALQAELLAVARRQAQERETLYQVFEQTPGAICIQRGPEHRYEYVNPAYQALFSGREFRGRSVPEALPEAAEQGFTDLLDQVYRTGETFHGTELPVVLHHTAGQPGRTIYFNFTYQALRENGEIVGVSTFAYDVTEQVLARQAREVQRRKLYTLFEQAPAGICVLAGPDLEYEFVNPSYQQLLPGRALVGRPILEALPEVVGTPVAAILRAVYDTGETHQEPALLIPLAGPDGRGLEDRYFSFVYQARRDEHQRVDGVLAFVFEVTEQVLARRQAEESAQQVQAVVAGAPFLIGVYEGPEFRIQLANQAMQAAIGKGPDIIGRRYADVLPELENQAVFEQLHQVFSTGEALHLRRQQLKVVMNGTPQTFYYNYSFIPLRDTQGQVYGILNTAADVTDLVLARRRADEAAAELRLLTAHAPAFLYRTDAAGHITYVNDALLDWGGLDRARLASLDDTWSLVHPQDLPAL</sequence>
<dbReference type="NCBIfam" id="TIGR00229">
    <property type="entry name" value="sensory_box"/>
    <property type="match status" value="1"/>
</dbReference>
<dbReference type="Proteomes" id="UP000601361">
    <property type="component" value="Unassembled WGS sequence"/>
</dbReference>
<keyword evidence="1" id="KW-0175">Coiled coil</keyword>
<accession>A0ABQ1WLD4</accession>
<dbReference type="Pfam" id="PF08448">
    <property type="entry name" value="PAS_4"/>
    <property type="match status" value="5"/>
</dbReference>
<dbReference type="SMART" id="SM00091">
    <property type="entry name" value="PAS"/>
    <property type="match status" value="6"/>
</dbReference>
<evidence type="ECO:0008006" key="6">
    <source>
        <dbReference type="Google" id="ProtNLM"/>
    </source>
</evidence>
<evidence type="ECO:0000313" key="5">
    <source>
        <dbReference type="Proteomes" id="UP000601361"/>
    </source>
</evidence>
<dbReference type="PROSITE" id="PS50112">
    <property type="entry name" value="PAS"/>
    <property type="match status" value="1"/>
</dbReference>
<dbReference type="PANTHER" id="PTHR44757:SF2">
    <property type="entry name" value="BIOFILM ARCHITECTURE MAINTENANCE PROTEIN MBAA"/>
    <property type="match status" value="1"/>
</dbReference>
<dbReference type="RefSeq" id="WP_188556718.1">
    <property type="nucleotide sequence ID" value="NZ_BMGS01000002.1"/>
</dbReference>
<dbReference type="CDD" id="cd00130">
    <property type="entry name" value="PAS"/>
    <property type="match status" value="3"/>
</dbReference>
<evidence type="ECO:0000256" key="1">
    <source>
        <dbReference type="SAM" id="Coils"/>
    </source>
</evidence>
<feature type="domain" description="PAC" evidence="3">
    <location>
        <begin position="229"/>
        <end position="286"/>
    </location>
</feature>
<comment type="caution">
    <text evidence="4">The sequence shown here is derived from an EMBL/GenBank/DDBJ whole genome shotgun (WGS) entry which is preliminary data.</text>
</comment>
<evidence type="ECO:0000259" key="2">
    <source>
        <dbReference type="PROSITE" id="PS50112"/>
    </source>
</evidence>
<feature type="domain" description="PAS" evidence="2">
    <location>
        <begin position="850"/>
        <end position="910"/>
    </location>
</feature>
<evidence type="ECO:0000259" key="3">
    <source>
        <dbReference type="PROSITE" id="PS50113"/>
    </source>
</evidence>
<gene>
    <name evidence="4" type="ORF">GCM10011378_10110</name>
</gene>
<dbReference type="SUPFAM" id="SSF55785">
    <property type="entry name" value="PYP-like sensor domain (PAS domain)"/>
    <property type="match status" value="6"/>
</dbReference>
<dbReference type="InterPro" id="IPR035965">
    <property type="entry name" value="PAS-like_dom_sf"/>
</dbReference>
<organism evidence="4 5">
    <name type="scientific">Hymenobacter glacieicola</name>
    <dbReference type="NCBI Taxonomy" id="1562124"/>
    <lineage>
        <taxon>Bacteria</taxon>
        <taxon>Pseudomonadati</taxon>
        <taxon>Bacteroidota</taxon>
        <taxon>Cytophagia</taxon>
        <taxon>Cytophagales</taxon>
        <taxon>Hymenobacteraceae</taxon>
        <taxon>Hymenobacter</taxon>
    </lineage>
</organism>
<dbReference type="InterPro" id="IPR013656">
    <property type="entry name" value="PAS_4"/>
</dbReference>
<keyword evidence="5" id="KW-1185">Reference proteome</keyword>
<name>A0ABQ1WLD4_9BACT</name>
<protein>
    <recommendedName>
        <fullName evidence="6">PAS domain S-box protein</fullName>
    </recommendedName>
</protein>
<dbReference type="PANTHER" id="PTHR44757">
    <property type="entry name" value="DIGUANYLATE CYCLASE DGCP"/>
    <property type="match status" value="1"/>
</dbReference>
<dbReference type="InterPro" id="IPR000700">
    <property type="entry name" value="PAS-assoc_C"/>
</dbReference>
<evidence type="ECO:0000313" key="4">
    <source>
        <dbReference type="EMBL" id="GGG35816.1"/>
    </source>
</evidence>
<proteinExistence type="predicted"/>
<dbReference type="InterPro" id="IPR000014">
    <property type="entry name" value="PAS"/>
</dbReference>
<dbReference type="EMBL" id="BMGS01000002">
    <property type="protein sequence ID" value="GGG35816.1"/>
    <property type="molecule type" value="Genomic_DNA"/>
</dbReference>
<feature type="coiled-coil region" evidence="1">
    <location>
        <begin position="274"/>
        <end position="322"/>
    </location>
</feature>